<dbReference type="WBParaSite" id="DME_0000151701-mRNA-1">
    <property type="protein sequence ID" value="DME_0000151701-mRNA-1"/>
    <property type="gene ID" value="DME_0000151701"/>
</dbReference>
<dbReference type="AlphaFoldDB" id="A0A0N4U429"/>
<reference evidence="2 4" key="2">
    <citation type="submission" date="2018-11" db="EMBL/GenBank/DDBJ databases">
        <authorList>
            <consortium name="Pathogen Informatics"/>
        </authorList>
    </citation>
    <scope>NUCLEOTIDE SEQUENCE [LARGE SCALE GENOMIC DNA]</scope>
</reference>
<gene>
    <name evidence="2" type="ORF">DME_LOCUS5877</name>
</gene>
<organism evidence="3 5">
    <name type="scientific">Dracunculus medinensis</name>
    <name type="common">Guinea worm</name>
    <dbReference type="NCBI Taxonomy" id="318479"/>
    <lineage>
        <taxon>Eukaryota</taxon>
        <taxon>Metazoa</taxon>
        <taxon>Ecdysozoa</taxon>
        <taxon>Nematoda</taxon>
        <taxon>Chromadorea</taxon>
        <taxon>Rhabditida</taxon>
        <taxon>Spirurina</taxon>
        <taxon>Dracunculoidea</taxon>
        <taxon>Dracunculidae</taxon>
        <taxon>Dracunculus</taxon>
    </lineage>
</organism>
<sequence>MNQNGFLDMNFIFFKGVPKLMQVADDMNRMTNYMMDLRNIAFCTFMISIIGGVIFLVLQILIRRQQVTKRRSDIMKKKTGEFKRNNFMHSNNGAYQNYMNGKSTIITLEKPYDKPLPTIIKECSIDIS</sequence>
<keyword evidence="1" id="KW-0812">Transmembrane</keyword>
<accession>A0A0N4U429</accession>
<evidence type="ECO:0000313" key="4">
    <source>
        <dbReference type="Proteomes" id="UP000274756"/>
    </source>
</evidence>
<keyword evidence="4" id="KW-1185">Reference proteome</keyword>
<dbReference type="Proteomes" id="UP000038040">
    <property type="component" value="Unplaced"/>
</dbReference>
<keyword evidence="1" id="KW-1133">Transmembrane helix</keyword>
<protein>
    <submittedName>
        <fullName evidence="5">Col_cuticle_N domain-containing protein</fullName>
    </submittedName>
</protein>
<dbReference type="EMBL" id="UYYG01001153">
    <property type="protein sequence ID" value="VDN55904.1"/>
    <property type="molecule type" value="Genomic_DNA"/>
</dbReference>
<reference evidence="5" key="1">
    <citation type="submission" date="2017-02" db="UniProtKB">
        <authorList>
            <consortium name="WormBaseParasite"/>
        </authorList>
    </citation>
    <scope>IDENTIFICATION</scope>
</reference>
<evidence type="ECO:0000313" key="3">
    <source>
        <dbReference type="Proteomes" id="UP000038040"/>
    </source>
</evidence>
<dbReference type="Proteomes" id="UP000274756">
    <property type="component" value="Unassembled WGS sequence"/>
</dbReference>
<name>A0A0N4U429_DRAME</name>
<feature type="transmembrane region" description="Helical" evidence="1">
    <location>
        <begin position="39"/>
        <end position="62"/>
    </location>
</feature>
<evidence type="ECO:0000256" key="1">
    <source>
        <dbReference type="SAM" id="Phobius"/>
    </source>
</evidence>
<dbReference type="OrthoDB" id="5858966at2759"/>
<evidence type="ECO:0000313" key="2">
    <source>
        <dbReference type="EMBL" id="VDN55904.1"/>
    </source>
</evidence>
<proteinExistence type="predicted"/>
<evidence type="ECO:0000313" key="5">
    <source>
        <dbReference type="WBParaSite" id="DME_0000151701-mRNA-1"/>
    </source>
</evidence>
<keyword evidence="1" id="KW-0472">Membrane</keyword>